<dbReference type="InterPro" id="IPR050256">
    <property type="entry name" value="Glycosyltransferase_2"/>
</dbReference>
<dbReference type="EMBL" id="LDPR01000005">
    <property type="protein sequence ID" value="KLO37456.1"/>
    <property type="molecule type" value="Genomic_DNA"/>
</dbReference>
<comment type="caution">
    <text evidence="4">The sequence shown here is derived from an EMBL/GenBank/DDBJ whole genome shotgun (WGS) entry which is preliminary data.</text>
</comment>
<dbReference type="InterPro" id="IPR029044">
    <property type="entry name" value="Nucleotide-diphossugar_trans"/>
</dbReference>
<dbReference type="Gene3D" id="3.90.550.10">
    <property type="entry name" value="Spore Coat Polysaccharide Biosynthesis Protein SpsA, Chain A"/>
    <property type="match status" value="2"/>
</dbReference>
<evidence type="ECO:0000313" key="5">
    <source>
        <dbReference type="Proteomes" id="UP000036334"/>
    </source>
</evidence>
<evidence type="ECO:0000256" key="1">
    <source>
        <dbReference type="ARBA" id="ARBA00006739"/>
    </source>
</evidence>
<protein>
    <submittedName>
        <fullName evidence="4">Uncharacterized protein</fullName>
    </submittedName>
</protein>
<keyword evidence="5" id="KW-1185">Reference proteome</keyword>
<dbReference type="InterPro" id="IPR001173">
    <property type="entry name" value="Glyco_trans_2-like"/>
</dbReference>
<dbReference type="PANTHER" id="PTHR48090:SF7">
    <property type="entry name" value="RFBJ PROTEIN"/>
    <property type="match status" value="1"/>
</dbReference>
<dbReference type="Proteomes" id="UP000036334">
    <property type="component" value="Unassembled WGS sequence"/>
</dbReference>
<feature type="domain" description="Nucleotidyl transferase" evidence="2">
    <location>
        <begin position="8"/>
        <end position="170"/>
    </location>
</feature>
<dbReference type="PANTHER" id="PTHR48090">
    <property type="entry name" value="UNDECAPRENYL-PHOSPHATE 4-DEOXY-4-FORMAMIDO-L-ARABINOSE TRANSFERASE-RELATED"/>
    <property type="match status" value="1"/>
</dbReference>
<feature type="domain" description="Glycosyltransferase 2-like" evidence="3">
    <location>
        <begin position="206"/>
        <end position="321"/>
    </location>
</feature>
<sequence length="455" mass="50344">MGILNMTVIIGYMGDQVRATLGNGDRFGVRIDYLEAPDVSRGLGHGISLAREHFQSDPFVTILADELYLDSNHDELALLDLGGCDAVCGISRTVDVEKVRNNYSVQLCDNRIAALIEKPRVIENNVLGCGTYVLTPTIFDVLCTIEPSRRTGRVELTDALSMLARRGTVRPFWLTGTYFNVNTVDDYNHAQSASRTASLAACRVDVIVPAYNEEESIGYVVHDFKEHADEVFVVDNSSHDRTAETARLAGARVETVELRGYGETIRWGLDHARGDILIVVEADGSFLARDLGKLLEYLKNADIVVGTRTNRGLVARGTNMRGPVRWGNILLAKLVQILWLNRQPRFSDVGCTYRALWHDTWLHIRHRVHAAGPEFAPEMTIAALQERQRIIEIPVSYYQRIGGESKLSANYLGLGRTALRMLAIIVARRIGNAQEIQNDAPGTGTITSATPMAAI</sequence>
<organism evidence="4 5">
    <name type="scientific">Mycobacterium haemophilum</name>
    <dbReference type="NCBI Taxonomy" id="29311"/>
    <lineage>
        <taxon>Bacteria</taxon>
        <taxon>Bacillati</taxon>
        <taxon>Actinomycetota</taxon>
        <taxon>Actinomycetes</taxon>
        <taxon>Mycobacteriales</taxon>
        <taxon>Mycobacteriaceae</taxon>
        <taxon>Mycobacterium</taxon>
    </lineage>
</organism>
<proteinExistence type="inferred from homology"/>
<name>A0A0I9U5J6_9MYCO</name>
<dbReference type="SUPFAM" id="SSF53448">
    <property type="entry name" value="Nucleotide-diphospho-sugar transferases"/>
    <property type="match status" value="2"/>
</dbReference>
<dbReference type="PATRIC" id="fig|29311.18.peg.1399"/>
<gene>
    <name evidence="4" type="ORF">ABH38_08655</name>
</gene>
<reference evidence="4 5" key="1">
    <citation type="submission" date="2015-05" db="EMBL/GenBank/DDBJ databases">
        <title>Genome sequence of Mycobacterium haemophilum.</title>
        <authorList>
            <person name="Greninger A.L."/>
            <person name="Cunningham G."/>
            <person name="Miller S."/>
        </authorList>
    </citation>
    <scope>NUCLEOTIDE SEQUENCE [LARGE SCALE GENOMIC DNA]</scope>
    <source>
        <strain evidence="5">UC1</strain>
    </source>
</reference>
<dbReference type="CDD" id="cd04179">
    <property type="entry name" value="DPM_DPG-synthase_like"/>
    <property type="match status" value="1"/>
</dbReference>
<evidence type="ECO:0000259" key="3">
    <source>
        <dbReference type="Pfam" id="PF00535"/>
    </source>
</evidence>
<comment type="similarity">
    <text evidence="1">Belongs to the glycosyltransferase 2 family.</text>
</comment>
<dbReference type="Pfam" id="PF00483">
    <property type="entry name" value="NTP_transferase"/>
    <property type="match status" value="1"/>
</dbReference>
<evidence type="ECO:0000259" key="2">
    <source>
        <dbReference type="Pfam" id="PF00483"/>
    </source>
</evidence>
<dbReference type="AlphaFoldDB" id="A0A0I9U5J6"/>
<evidence type="ECO:0000313" key="4">
    <source>
        <dbReference type="EMBL" id="KLO37456.1"/>
    </source>
</evidence>
<accession>A0A0I9U5J6</accession>
<dbReference type="Pfam" id="PF00535">
    <property type="entry name" value="Glycos_transf_2"/>
    <property type="match status" value="1"/>
</dbReference>
<dbReference type="InterPro" id="IPR005835">
    <property type="entry name" value="NTP_transferase_dom"/>
</dbReference>